<dbReference type="KEGG" id="vg:18989743"/>
<proteinExistence type="predicted"/>
<protein>
    <submittedName>
        <fullName evidence="2">Prophage antirepressor</fullName>
    </submittedName>
</protein>
<reference evidence="2 3" key="1">
    <citation type="journal article" date="2013" name="Genome Announc.">
        <title>Complete Genome Sequences of Five Paenibacillus larvae Bacteriophages.</title>
        <authorList>
            <person name="Sheflo M.A."/>
            <person name="Gardner A.V."/>
            <person name="Merrill B.D."/>
            <person name="Fisher J.N."/>
            <person name="Lunt B.L."/>
            <person name="Breakwell D.P."/>
            <person name="Grose J.H."/>
            <person name="Burnett S.H."/>
        </authorList>
    </citation>
    <scope>NUCLEOTIDE SEQUENCE [LARGE SCALE GENOMIC DNA]</scope>
</reference>
<evidence type="ECO:0000259" key="1">
    <source>
        <dbReference type="Pfam" id="PF02498"/>
    </source>
</evidence>
<dbReference type="PANTHER" id="PTHR36180">
    <property type="entry name" value="DNA-BINDING PROTEIN-RELATED-RELATED"/>
    <property type="match status" value="1"/>
</dbReference>
<name>S5M6A7_9CAUD</name>
<dbReference type="Pfam" id="PF02498">
    <property type="entry name" value="Bro-N"/>
    <property type="match status" value="1"/>
</dbReference>
<organism evidence="2 3">
    <name type="scientific">Brevibacillus phage Davies</name>
    <dbReference type="NCBI Taxonomy" id="1296662"/>
    <lineage>
        <taxon>Viruses</taxon>
        <taxon>Duplodnaviria</taxon>
        <taxon>Heunggongvirae</taxon>
        <taxon>Uroviricota</taxon>
        <taxon>Caudoviricetes</taxon>
        <taxon>Abouovirus</taxon>
        <taxon>Abouovirus davies</taxon>
    </lineage>
</organism>
<gene>
    <name evidence="2" type="ORF">DAVIES_41</name>
</gene>
<dbReference type="RefSeq" id="YP_008858676.1">
    <property type="nucleotide sequence ID" value="NC_022980.1"/>
</dbReference>
<dbReference type="PANTHER" id="PTHR36180:SF2">
    <property type="entry name" value="BRO FAMILY PROTEIN"/>
    <property type="match status" value="1"/>
</dbReference>
<dbReference type="InterPro" id="IPR003497">
    <property type="entry name" value="BRO_N_domain"/>
</dbReference>
<dbReference type="Proteomes" id="UP000015095">
    <property type="component" value="Segment"/>
</dbReference>
<evidence type="ECO:0000313" key="2">
    <source>
        <dbReference type="EMBL" id="AGR47571.1"/>
    </source>
</evidence>
<dbReference type="OrthoDB" id="5682at10239"/>
<feature type="domain" description="Bro-N" evidence="1">
    <location>
        <begin position="12"/>
        <end position="52"/>
    </location>
</feature>
<dbReference type="EMBL" id="KC595518">
    <property type="protein sequence ID" value="AGR47571.1"/>
    <property type="molecule type" value="Genomic_DNA"/>
</dbReference>
<keyword evidence="3" id="KW-1185">Reference proteome</keyword>
<sequence>MYENIFNYQNHQVRLIIQDGEPWFVAKDVCEVLGITNQGNAVGRLDEDEKQTIR</sequence>
<evidence type="ECO:0000313" key="3">
    <source>
        <dbReference type="Proteomes" id="UP000015095"/>
    </source>
</evidence>
<accession>S5M6A7</accession>
<dbReference type="GeneID" id="18989743"/>